<keyword evidence="3" id="KW-1185">Reference proteome</keyword>
<name>A0A016TA36_9BILA</name>
<protein>
    <submittedName>
        <fullName evidence="2">Uncharacterized protein</fullName>
    </submittedName>
</protein>
<comment type="caution">
    <text evidence="2">The sequence shown here is derived from an EMBL/GenBank/DDBJ whole genome shotgun (WGS) entry which is preliminary data.</text>
</comment>
<dbReference type="Proteomes" id="UP000024635">
    <property type="component" value="Unassembled WGS sequence"/>
</dbReference>
<keyword evidence="1" id="KW-1133">Transmembrane helix</keyword>
<dbReference type="EMBL" id="JARK01001458">
    <property type="protein sequence ID" value="EYB99489.1"/>
    <property type="molecule type" value="Genomic_DNA"/>
</dbReference>
<sequence length="81" mass="9935">MLTHYYYRDLTESLRMVLLTVLPFYDVLVHLYFCEVVLIDGIRFRMDSDELSDIQSRLYKMIPKQTQDIVSFWRFHSIRRP</sequence>
<evidence type="ECO:0000313" key="2">
    <source>
        <dbReference type="EMBL" id="EYB99489.1"/>
    </source>
</evidence>
<gene>
    <name evidence="2" type="primary">Acey_s0122.g1077</name>
    <name evidence="2" type="synonym">Acey-dhhc-1</name>
    <name evidence="2" type="ORF">Y032_0122g1077</name>
</gene>
<proteinExistence type="predicted"/>
<dbReference type="AlphaFoldDB" id="A0A016TA36"/>
<reference evidence="3" key="1">
    <citation type="journal article" date="2015" name="Nat. Genet.">
        <title>The genome and transcriptome of the zoonotic hookworm Ancylostoma ceylanicum identify infection-specific gene families.</title>
        <authorList>
            <person name="Schwarz E.M."/>
            <person name="Hu Y."/>
            <person name="Antoshechkin I."/>
            <person name="Miller M.M."/>
            <person name="Sternberg P.W."/>
            <person name="Aroian R.V."/>
        </authorList>
    </citation>
    <scope>NUCLEOTIDE SEQUENCE</scope>
    <source>
        <strain evidence="3">HY135</strain>
    </source>
</reference>
<accession>A0A016TA36</accession>
<evidence type="ECO:0000313" key="3">
    <source>
        <dbReference type="Proteomes" id="UP000024635"/>
    </source>
</evidence>
<keyword evidence="1" id="KW-0812">Transmembrane</keyword>
<dbReference type="OrthoDB" id="302728at2759"/>
<evidence type="ECO:0000256" key="1">
    <source>
        <dbReference type="SAM" id="Phobius"/>
    </source>
</evidence>
<organism evidence="2 3">
    <name type="scientific">Ancylostoma ceylanicum</name>
    <dbReference type="NCBI Taxonomy" id="53326"/>
    <lineage>
        <taxon>Eukaryota</taxon>
        <taxon>Metazoa</taxon>
        <taxon>Ecdysozoa</taxon>
        <taxon>Nematoda</taxon>
        <taxon>Chromadorea</taxon>
        <taxon>Rhabditida</taxon>
        <taxon>Rhabditina</taxon>
        <taxon>Rhabditomorpha</taxon>
        <taxon>Strongyloidea</taxon>
        <taxon>Ancylostomatidae</taxon>
        <taxon>Ancylostomatinae</taxon>
        <taxon>Ancylostoma</taxon>
    </lineage>
</organism>
<keyword evidence="1" id="KW-0472">Membrane</keyword>
<feature type="transmembrane region" description="Helical" evidence="1">
    <location>
        <begin position="16"/>
        <end position="38"/>
    </location>
</feature>